<evidence type="ECO:0000259" key="1">
    <source>
        <dbReference type="PROSITE" id="PS50878"/>
    </source>
</evidence>
<dbReference type="InterPro" id="IPR043502">
    <property type="entry name" value="DNA/RNA_pol_sf"/>
</dbReference>
<dbReference type="CDD" id="cd01650">
    <property type="entry name" value="RT_nLTR_like"/>
    <property type="match status" value="1"/>
</dbReference>
<reference evidence="2" key="1">
    <citation type="submission" date="2025-08" db="UniProtKB">
        <authorList>
            <consortium name="Ensembl"/>
        </authorList>
    </citation>
    <scope>IDENTIFICATION</scope>
</reference>
<accession>A0A3B3DKH2</accession>
<dbReference type="Pfam" id="PF03372">
    <property type="entry name" value="Exo_endo_phos"/>
    <property type="match status" value="1"/>
</dbReference>
<dbReference type="GO" id="GO:0003824">
    <property type="term" value="F:catalytic activity"/>
    <property type="evidence" value="ECO:0007669"/>
    <property type="project" value="InterPro"/>
</dbReference>
<dbReference type="SUPFAM" id="SSF56219">
    <property type="entry name" value="DNase I-like"/>
    <property type="match status" value="1"/>
</dbReference>
<dbReference type="OMA" id="MWLFEEP"/>
<evidence type="ECO:0000313" key="2">
    <source>
        <dbReference type="Ensembl" id="ENSOMEP00000029974.1"/>
    </source>
</evidence>
<dbReference type="Pfam" id="PF00078">
    <property type="entry name" value="RVT_1"/>
    <property type="match status" value="1"/>
</dbReference>
<dbReference type="InterPro" id="IPR000477">
    <property type="entry name" value="RT_dom"/>
</dbReference>
<dbReference type="CDD" id="cd09076">
    <property type="entry name" value="L1-EN"/>
    <property type="match status" value="1"/>
</dbReference>
<dbReference type="InterPro" id="IPR005135">
    <property type="entry name" value="Endo/exonuclease/phosphatase"/>
</dbReference>
<dbReference type="Ensembl" id="ENSOMET00000019924.1">
    <property type="protein sequence ID" value="ENSOMEP00000029974.1"/>
    <property type="gene ID" value="ENSOMEG00000013951.1"/>
</dbReference>
<name>A0A3B3DKH2_ORYME</name>
<dbReference type="PANTHER" id="PTHR19446">
    <property type="entry name" value="REVERSE TRANSCRIPTASES"/>
    <property type="match status" value="1"/>
</dbReference>
<dbReference type="InterPro" id="IPR036691">
    <property type="entry name" value="Endo/exonu/phosph_ase_sf"/>
</dbReference>
<dbReference type="STRING" id="30732.ENSOMEP00000029974"/>
<dbReference type="SUPFAM" id="SSF56672">
    <property type="entry name" value="DNA/RNA polymerases"/>
    <property type="match status" value="1"/>
</dbReference>
<dbReference type="Proteomes" id="UP000261560">
    <property type="component" value="Unplaced"/>
</dbReference>
<dbReference type="PROSITE" id="PS50878">
    <property type="entry name" value="RT_POL"/>
    <property type="match status" value="1"/>
</dbReference>
<reference evidence="2" key="2">
    <citation type="submission" date="2025-09" db="UniProtKB">
        <authorList>
            <consortium name="Ensembl"/>
        </authorList>
    </citation>
    <scope>IDENTIFICATION</scope>
</reference>
<dbReference type="PaxDb" id="30732-ENSOMEP00000029974"/>
<sequence length="1319" mass="150097">MMIMHHWVFFVDVSILVCAFLLLFSSFAMHSLRIGSLNINGGGRDRGKRAMLELFIKQNKLDIILLQETHTVAGDDTEWQKWWGGSCFLSHGTSNSRGVSILISPTVRMTVLSHDQPVAGRMQAVKLRIEELNFTILNIYAPNAGGERESFFEVIKLELEKCKEDQLILGGDWNCTLEPSRDRTGIEPNIRSSKLLKSITRHYSLVDVWRTKHPTQKEYTWVKTGDGFLRGARLDRFYVSNSVRPCLAESDIIPAVFSDHHLIQFRLLFTKTHNNSSFWHFNNKLLQDRVFCESFRFFWAQWGLKRQNFESLIQWWDVGKTQIRVFCQQYSSHSTKRLKDTVQALQDCIRSIELSLEADSNNHAAGLLREKRRELSHMLKQRAEGALVRSRYQDIKDMDAPTAFFFGLEKTKKQSGTMTCLTLPDGRLTSDPEEMRQTALDYYSELFTVDYCCPDTAAELLKNLPRLSAAERVTIDSTVLLEEFTEALRGMASGRAPGLDGLTVEFYKHFWDILGADLHQMALSCFSLGKLPTSCRRAVLSLLPKKGDLSLLKNWRPLALLCTDYKLISKVLANRLKGCLDSIIHRDQSYCVPGRSILDNLFLLRDLFDLGSGGDVHLGIVSLDQEKAFDRVDHNYLFSVLKAFGFGKNFISSVKIMYNSVECLLKVGGGLSRPVSVSRGIRQGCPLSGLLYSLAIEPLLSRLRTRMTGISLPRVFVSEPLITSAYADDLTVFVSHQDDVNNLVESLNCFAKASSAKVNWNKSEACLVGEWEGRTPPTLPGSLNWTSCGLKILGLYFGPGEFQAQNWVGLLDKVRARLSSWKWLLPQLSFRGRALVANNLVASMLWHKLLVLCPPTNLLNDIQRSILDFFWNGKHWIRAPALYLPVHEGGQGLIDIMSRVMAFRLHTGQRLLHHYGARWLDTAYTLLRRAGRLGYDKQLFLLNKGTPDLMGLSPYYGSVLNAWQAFKMKRENMLTPGPWTLQEPLFYNGAISTDLLDSLSVRAALQEAGCVKLGHLAASLETLEQKVRLRPRLLSRVVQAVMCSIPTEWRAFISEHINSWDPTSSYRSPPVTISHNADDWIEDPNKLLDLSQSKGVNFETLHRKAAYTLCIKIRHFKSLTELEASRWAGLFGSSTTPRGRWKSLYRFPVEKRAADLQWRIVHGCVATNRYKARFDPTQSERCDFCDQTETLTHLFAQCNRLASLFSILTAWCLGLGEVFSLPLFVYGPVFTNAKRKRNQLLNFLFATAKIAIWLTRRNQANSEGCADVQQMFYALLRSRLRVEYAYFRVTERLKEFSQTWAVEKVLCHVTADGELLFSF</sequence>
<keyword evidence="3" id="KW-1185">Reference proteome</keyword>
<dbReference type="Gene3D" id="3.60.10.10">
    <property type="entry name" value="Endonuclease/exonuclease/phosphatase"/>
    <property type="match status" value="1"/>
</dbReference>
<feature type="domain" description="Reverse transcriptase" evidence="1">
    <location>
        <begin position="524"/>
        <end position="790"/>
    </location>
</feature>
<proteinExistence type="predicted"/>
<protein>
    <recommendedName>
        <fullName evidence="1">Reverse transcriptase domain-containing protein</fullName>
    </recommendedName>
</protein>
<evidence type="ECO:0000313" key="3">
    <source>
        <dbReference type="Proteomes" id="UP000261560"/>
    </source>
</evidence>
<dbReference type="GeneTree" id="ENSGT00940000163737"/>
<organism evidence="2 3">
    <name type="scientific">Oryzias melastigma</name>
    <name type="common">Marine medaka</name>
    <dbReference type="NCBI Taxonomy" id="30732"/>
    <lineage>
        <taxon>Eukaryota</taxon>
        <taxon>Metazoa</taxon>
        <taxon>Chordata</taxon>
        <taxon>Craniata</taxon>
        <taxon>Vertebrata</taxon>
        <taxon>Euteleostomi</taxon>
        <taxon>Actinopterygii</taxon>
        <taxon>Neopterygii</taxon>
        <taxon>Teleostei</taxon>
        <taxon>Neoteleostei</taxon>
        <taxon>Acanthomorphata</taxon>
        <taxon>Ovalentaria</taxon>
        <taxon>Atherinomorphae</taxon>
        <taxon>Beloniformes</taxon>
        <taxon>Adrianichthyidae</taxon>
        <taxon>Oryziinae</taxon>
        <taxon>Oryzias</taxon>
    </lineage>
</organism>